<dbReference type="PANTHER" id="PTHR11571">
    <property type="entry name" value="GLUTATHIONE S-TRANSFERASE"/>
    <property type="match status" value="1"/>
</dbReference>
<dbReference type="EC" id="2.5.1.18" evidence="1"/>
<feature type="non-terminal residue" evidence="7">
    <location>
        <position position="1"/>
    </location>
</feature>
<dbReference type="PROSITE" id="PS50404">
    <property type="entry name" value="GST_NTER"/>
    <property type="match status" value="1"/>
</dbReference>
<dbReference type="EMBL" id="JAHLQT010014436">
    <property type="protein sequence ID" value="KAG7170370.1"/>
    <property type="molecule type" value="Genomic_DNA"/>
</dbReference>
<dbReference type="Proteomes" id="UP000747542">
    <property type="component" value="Unassembled WGS sequence"/>
</dbReference>
<gene>
    <name evidence="7" type="primary">Hpgds-L3</name>
    <name evidence="7" type="ORF">Hamer_G016187</name>
</gene>
<dbReference type="InterPro" id="IPR040079">
    <property type="entry name" value="Glutathione_S-Trfase"/>
</dbReference>
<dbReference type="CDD" id="cd03039">
    <property type="entry name" value="GST_N_Sigma_like"/>
    <property type="match status" value="1"/>
</dbReference>
<dbReference type="Pfam" id="PF14497">
    <property type="entry name" value="GST_C_3"/>
    <property type="match status" value="1"/>
</dbReference>
<sequence>ATTTTTTIMPEYKLIYFNARGRAELSRWIMAYGNITYTDERVEKEDWPEKKKSLHGGKVPLLMVDDKPLPQSMAIARYLAKQAGLVPQDDMDSAYCDAVTDTLNDCPELSRRPGNYRHIARFSSMSEEEKKKTYREEFFPNVMEPVLVRLNKRLEEREWFVTDKVTWADFMISLVFGEVRKRKADLLEPFPKVVALVQRVRDLPAIKQWLETSPDTPF</sequence>
<evidence type="ECO:0000256" key="3">
    <source>
        <dbReference type="ARBA" id="ARBA00038317"/>
    </source>
</evidence>
<dbReference type="SUPFAM" id="SSF52833">
    <property type="entry name" value="Thioredoxin-like"/>
    <property type="match status" value="1"/>
</dbReference>
<name>A0A8J5K5M3_HOMAM</name>
<evidence type="ECO:0000259" key="6">
    <source>
        <dbReference type="PROSITE" id="PS50405"/>
    </source>
</evidence>
<dbReference type="SFLD" id="SFLDS00019">
    <property type="entry name" value="Glutathione_Transferase_(cytos"/>
    <property type="match status" value="1"/>
</dbReference>
<keyword evidence="8" id="KW-1185">Reference proteome</keyword>
<dbReference type="SFLD" id="SFLDG01205">
    <property type="entry name" value="AMPS.1"/>
    <property type="match status" value="1"/>
</dbReference>
<dbReference type="SUPFAM" id="SSF47616">
    <property type="entry name" value="GST C-terminal domain-like"/>
    <property type="match status" value="1"/>
</dbReference>
<evidence type="ECO:0000313" key="8">
    <source>
        <dbReference type="Proteomes" id="UP000747542"/>
    </source>
</evidence>
<comment type="caution">
    <text evidence="7">The sequence shown here is derived from an EMBL/GenBank/DDBJ whole genome shotgun (WGS) entry which is preliminary data.</text>
</comment>
<dbReference type="InterPro" id="IPR004045">
    <property type="entry name" value="Glutathione_S-Trfase_N"/>
</dbReference>
<evidence type="ECO:0000256" key="1">
    <source>
        <dbReference type="ARBA" id="ARBA00012452"/>
    </source>
</evidence>
<dbReference type="InterPro" id="IPR050213">
    <property type="entry name" value="GST_superfamily"/>
</dbReference>
<dbReference type="GO" id="GO:0006749">
    <property type="term" value="P:glutathione metabolic process"/>
    <property type="evidence" value="ECO:0007669"/>
    <property type="project" value="TreeGrafter"/>
</dbReference>
<dbReference type="InterPro" id="IPR036249">
    <property type="entry name" value="Thioredoxin-like_sf"/>
</dbReference>
<dbReference type="Gene3D" id="3.40.30.10">
    <property type="entry name" value="Glutaredoxin"/>
    <property type="match status" value="1"/>
</dbReference>
<dbReference type="AlphaFoldDB" id="A0A8J5K5M3"/>
<dbReference type="Gene3D" id="1.20.1050.10">
    <property type="match status" value="1"/>
</dbReference>
<proteinExistence type="inferred from homology"/>
<dbReference type="PANTHER" id="PTHR11571:SF224">
    <property type="entry name" value="HEMATOPOIETIC PROSTAGLANDIN D SYNTHASE"/>
    <property type="match status" value="1"/>
</dbReference>
<reference evidence="7" key="1">
    <citation type="journal article" date="2021" name="Sci. Adv.">
        <title>The American lobster genome reveals insights on longevity, neural, and immune adaptations.</title>
        <authorList>
            <person name="Polinski J.M."/>
            <person name="Zimin A.V."/>
            <person name="Clark K.F."/>
            <person name="Kohn A.B."/>
            <person name="Sadowski N."/>
            <person name="Timp W."/>
            <person name="Ptitsyn A."/>
            <person name="Khanna P."/>
            <person name="Romanova D.Y."/>
            <person name="Williams P."/>
            <person name="Greenwood S.J."/>
            <person name="Moroz L.L."/>
            <person name="Walt D.R."/>
            <person name="Bodnar A.G."/>
        </authorList>
    </citation>
    <scope>NUCLEOTIDE SEQUENCE</scope>
    <source>
        <strain evidence="7">GMGI-L3</strain>
    </source>
</reference>
<evidence type="ECO:0000259" key="5">
    <source>
        <dbReference type="PROSITE" id="PS50404"/>
    </source>
</evidence>
<comment type="similarity">
    <text evidence="3">Belongs to the GST superfamily. Sigma family.</text>
</comment>
<dbReference type="FunFam" id="3.40.30.10:FF:000035">
    <property type="entry name" value="hematopoietic prostaglandin D synthase"/>
    <property type="match status" value="1"/>
</dbReference>
<feature type="domain" description="GST C-terminal" evidence="6">
    <location>
        <begin position="89"/>
        <end position="218"/>
    </location>
</feature>
<protein>
    <recommendedName>
        <fullName evidence="1">glutathione transferase</fullName>
        <ecNumber evidence="1">2.5.1.18</ecNumber>
    </recommendedName>
</protein>
<dbReference type="PROSITE" id="PS50405">
    <property type="entry name" value="GST_CTER"/>
    <property type="match status" value="1"/>
</dbReference>
<evidence type="ECO:0000256" key="4">
    <source>
        <dbReference type="ARBA" id="ARBA00047960"/>
    </source>
</evidence>
<keyword evidence="2" id="KW-0808">Transferase</keyword>
<dbReference type="InterPro" id="IPR036282">
    <property type="entry name" value="Glutathione-S-Trfase_C_sf"/>
</dbReference>
<dbReference type="GO" id="GO:0004364">
    <property type="term" value="F:glutathione transferase activity"/>
    <property type="evidence" value="ECO:0007669"/>
    <property type="project" value="UniProtKB-EC"/>
</dbReference>
<evidence type="ECO:0000313" key="7">
    <source>
        <dbReference type="EMBL" id="KAG7170370.1"/>
    </source>
</evidence>
<evidence type="ECO:0000256" key="2">
    <source>
        <dbReference type="ARBA" id="ARBA00022679"/>
    </source>
</evidence>
<dbReference type="InterPro" id="IPR010987">
    <property type="entry name" value="Glutathione-S-Trfase_C-like"/>
</dbReference>
<dbReference type="GO" id="GO:0004602">
    <property type="term" value="F:glutathione peroxidase activity"/>
    <property type="evidence" value="ECO:0007669"/>
    <property type="project" value="UniProtKB-ARBA"/>
</dbReference>
<dbReference type="CDD" id="cd03192">
    <property type="entry name" value="GST_C_Sigma_like"/>
    <property type="match status" value="1"/>
</dbReference>
<accession>A0A8J5K5M3</accession>
<feature type="domain" description="GST N-terminal" evidence="5">
    <location>
        <begin position="10"/>
        <end position="87"/>
    </location>
</feature>
<organism evidence="7 8">
    <name type="scientific">Homarus americanus</name>
    <name type="common">American lobster</name>
    <dbReference type="NCBI Taxonomy" id="6706"/>
    <lineage>
        <taxon>Eukaryota</taxon>
        <taxon>Metazoa</taxon>
        <taxon>Ecdysozoa</taxon>
        <taxon>Arthropoda</taxon>
        <taxon>Crustacea</taxon>
        <taxon>Multicrustacea</taxon>
        <taxon>Malacostraca</taxon>
        <taxon>Eumalacostraca</taxon>
        <taxon>Eucarida</taxon>
        <taxon>Decapoda</taxon>
        <taxon>Pleocyemata</taxon>
        <taxon>Astacidea</taxon>
        <taxon>Nephropoidea</taxon>
        <taxon>Nephropidae</taxon>
        <taxon>Homarus</taxon>
    </lineage>
</organism>
<dbReference type="Pfam" id="PF02798">
    <property type="entry name" value="GST_N"/>
    <property type="match status" value="1"/>
</dbReference>
<dbReference type="SFLD" id="SFLDG00363">
    <property type="entry name" value="AMPS_(cytGST):_Alpha-__Mu-__Pi"/>
    <property type="match status" value="1"/>
</dbReference>
<dbReference type="InterPro" id="IPR004046">
    <property type="entry name" value="GST_C"/>
</dbReference>
<comment type="catalytic activity">
    <reaction evidence="4">
        <text>RX + glutathione = an S-substituted glutathione + a halide anion + H(+)</text>
        <dbReference type="Rhea" id="RHEA:16437"/>
        <dbReference type="ChEBI" id="CHEBI:15378"/>
        <dbReference type="ChEBI" id="CHEBI:16042"/>
        <dbReference type="ChEBI" id="CHEBI:17792"/>
        <dbReference type="ChEBI" id="CHEBI:57925"/>
        <dbReference type="ChEBI" id="CHEBI:90779"/>
        <dbReference type="EC" id="2.5.1.18"/>
    </reaction>
</comment>